<dbReference type="InterPro" id="IPR019491">
    <property type="entry name" value="Lipoate_protein_ligase_C"/>
</dbReference>
<dbReference type="Gene3D" id="3.30.930.10">
    <property type="entry name" value="Bira Bifunctional Protein, Domain 2"/>
    <property type="match status" value="1"/>
</dbReference>
<feature type="domain" description="BPL/LPL catalytic" evidence="8">
    <location>
        <begin position="30"/>
        <end position="213"/>
    </location>
</feature>
<proteinExistence type="predicted"/>
<dbReference type="SUPFAM" id="SSF55681">
    <property type="entry name" value="Class II aaRS and biotin synthetases"/>
    <property type="match status" value="1"/>
</dbReference>
<dbReference type="RefSeq" id="WP_186994386.1">
    <property type="nucleotide sequence ID" value="NZ_JACOQG010000004.1"/>
</dbReference>
<name>A0ABR7IG04_9FIRM</name>
<dbReference type="InterPro" id="IPR004562">
    <property type="entry name" value="LipoylTrfase_LipoateP_Ligase"/>
</dbReference>
<dbReference type="PANTHER" id="PTHR12561">
    <property type="entry name" value="LIPOATE-PROTEIN LIGASE"/>
    <property type="match status" value="1"/>
</dbReference>
<evidence type="ECO:0000256" key="2">
    <source>
        <dbReference type="ARBA" id="ARBA00005124"/>
    </source>
</evidence>
<dbReference type="Pfam" id="PF21948">
    <property type="entry name" value="LplA-B_cat"/>
    <property type="match status" value="1"/>
</dbReference>
<evidence type="ECO:0000256" key="5">
    <source>
        <dbReference type="ARBA" id="ARBA00022741"/>
    </source>
</evidence>
<dbReference type="EMBL" id="JACOQG010000004">
    <property type="protein sequence ID" value="MBC5778911.1"/>
    <property type="molecule type" value="Genomic_DNA"/>
</dbReference>
<keyword evidence="6" id="KW-0067">ATP-binding</keyword>
<evidence type="ECO:0000256" key="3">
    <source>
        <dbReference type="ARBA" id="ARBA00012367"/>
    </source>
</evidence>
<comment type="pathway">
    <text evidence="2">Protein modification; protein lipoylation via exogenous pathway; protein N(6)-(lipoyl)lysine from lipoate: step 1/2.</text>
</comment>
<dbReference type="GO" id="GO:0016979">
    <property type="term" value="F:lipoate-protein ligase activity"/>
    <property type="evidence" value="ECO:0007669"/>
    <property type="project" value="UniProtKB-EC"/>
</dbReference>
<evidence type="ECO:0000259" key="8">
    <source>
        <dbReference type="PROSITE" id="PS51733"/>
    </source>
</evidence>
<dbReference type="EC" id="6.3.1.20" evidence="3"/>
<comment type="caution">
    <text evidence="9">The sequence shown here is derived from an EMBL/GenBank/DDBJ whole genome shotgun (WGS) entry which is preliminary data.</text>
</comment>
<keyword evidence="5" id="KW-0547">Nucleotide-binding</keyword>
<evidence type="ECO:0000256" key="7">
    <source>
        <dbReference type="ARBA" id="ARBA00048037"/>
    </source>
</evidence>
<sequence>MIQTLTTYESTTTDPYTNLAVEEYLTLHAEPGECILYLWQNAHTVVIGRNQNCWKECRVSELEADGGHLVRRLSGGGAVYHDLGNLNFTFCMRKEDADVDRQLQVIIEAVASFGLTAEKTGRNDVTINGQKFSGNAFFDSKGYYYHHGTLLLNVDTASMSRFLNPSKAKLQSKGVDSVRSRVVNLSSLCPDITVDTIKQAMFTAFSKVYGLPAVPLCAKRLEQTAIQKGRERFSSDRWKYGPKIPFTNRLEQRFSWGEVSLDLHVNEGMITEALLSSDSMEADWFSDIGAEFQGLPYRTDILCKTLNQSLEQHLVPENVRTDLCGMVQEQI</sequence>
<dbReference type="Proteomes" id="UP000649826">
    <property type="component" value="Unassembled WGS sequence"/>
</dbReference>
<evidence type="ECO:0000256" key="4">
    <source>
        <dbReference type="ARBA" id="ARBA00022598"/>
    </source>
</evidence>
<dbReference type="CDD" id="cd16443">
    <property type="entry name" value="LplA"/>
    <property type="match status" value="1"/>
</dbReference>
<dbReference type="NCBIfam" id="TIGR00545">
    <property type="entry name" value="lipoyltrans"/>
    <property type="match status" value="1"/>
</dbReference>
<dbReference type="Pfam" id="PF10437">
    <property type="entry name" value="Lip_prot_lig_C"/>
    <property type="match status" value="1"/>
</dbReference>
<protein>
    <recommendedName>
        <fullName evidence="3">lipoate--protein ligase</fullName>
        <ecNumber evidence="3">6.3.1.20</ecNumber>
    </recommendedName>
</protein>
<gene>
    <name evidence="9" type="ORF">H8Z82_04385</name>
</gene>
<accession>A0ABR7IG04</accession>
<reference evidence="9 10" key="1">
    <citation type="submission" date="2020-08" db="EMBL/GenBank/DDBJ databases">
        <title>Genome public.</title>
        <authorList>
            <person name="Liu C."/>
            <person name="Sun Q."/>
        </authorList>
    </citation>
    <scope>NUCLEOTIDE SEQUENCE [LARGE SCALE GENOMIC DNA]</scope>
    <source>
        <strain evidence="9 10">M29</strain>
    </source>
</reference>
<dbReference type="PROSITE" id="PS51733">
    <property type="entry name" value="BPL_LPL_CATALYTIC"/>
    <property type="match status" value="1"/>
</dbReference>
<comment type="catalytic activity">
    <reaction evidence="7">
        <text>L-lysyl-[lipoyl-carrier protein] + (R)-lipoate + ATP = N(6)-[(R)-lipoyl]-L-lysyl-[lipoyl-carrier protein] + AMP + diphosphate + H(+)</text>
        <dbReference type="Rhea" id="RHEA:49288"/>
        <dbReference type="Rhea" id="RHEA-COMP:10500"/>
        <dbReference type="Rhea" id="RHEA-COMP:10502"/>
        <dbReference type="ChEBI" id="CHEBI:15378"/>
        <dbReference type="ChEBI" id="CHEBI:29969"/>
        <dbReference type="ChEBI" id="CHEBI:30616"/>
        <dbReference type="ChEBI" id="CHEBI:33019"/>
        <dbReference type="ChEBI" id="CHEBI:83088"/>
        <dbReference type="ChEBI" id="CHEBI:83099"/>
        <dbReference type="ChEBI" id="CHEBI:456215"/>
        <dbReference type="EC" id="6.3.1.20"/>
    </reaction>
</comment>
<evidence type="ECO:0000256" key="1">
    <source>
        <dbReference type="ARBA" id="ARBA00005085"/>
    </source>
</evidence>
<evidence type="ECO:0000313" key="9">
    <source>
        <dbReference type="EMBL" id="MBC5778911.1"/>
    </source>
</evidence>
<organism evidence="9 10">
    <name type="scientific">Blautia difficilis</name>
    <dbReference type="NCBI Taxonomy" id="2763027"/>
    <lineage>
        <taxon>Bacteria</taxon>
        <taxon>Bacillati</taxon>
        <taxon>Bacillota</taxon>
        <taxon>Clostridia</taxon>
        <taxon>Lachnospirales</taxon>
        <taxon>Lachnospiraceae</taxon>
        <taxon>Blautia</taxon>
    </lineage>
</organism>
<dbReference type="SUPFAM" id="SSF82649">
    <property type="entry name" value="SufE/NifU"/>
    <property type="match status" value="1"/>
</dbReference>
<dbReference type="Gene3D" id="3.30.390.50">
    <property type="entry name" value="CO dehydrogenase flavoprotein, C-terminal domain"/>
    <property type="match status" value="1"/>
</dbReference>
<dbReference type="PANTHER" id="PTHR12561:SF3">
    <property type="entry name" value="LIPOYLTRANSFERASE 1, MITOCHONDRIAL"/>
    <property type="match status" value="1"/>
</dbReference>
<keyword evidence="10" id="KW-1185">Reference proteome</keyword>
<dbReference type="InterPro" id="IPR004143">
    <property type="entry name" value="BPL_LPL_catalytic"/>
</dbReference>
<dbReference type="InterPro" id="IPR045864">
    <property type="entry name" value="aa-tRNA-synth_II/BPL/LPL"/>
</dbReference>
<comment type="pathway">
    <text evidence="1">Protein modification; protein lipoylation via exogenous pathway; protein N(6)-(lipoyl)lysine from lipoate: step 2/2.</text>
</comment>
<evidence type="ECO:0000313" key="10">
    <source>
        <dbReference type="Proteomes" id="UP000649826"/>
    </source>
</evidence>
<evidence type="ECO:0000256" key="6">
    <source>
        <dbReference type="ARBA" id="ARBA00022840"/>
    </source>
</evidence>
<keyword evidence="4 9" id="KW-0436">Ligase</keyword>